<dbReference type="InterPro" id="IPR023631">
    <property type="entry name" value="Amidase_dom"/>
</dbReference>
<protein>
    <recommendedName>
        <fullName evidence="2">Amidase domain-containing protein</fullName>
    </recommendedName>
</protein>
<feature type="transmembrane region" description="Helical" evidence="1">
    <location>
        <begin position="7"/>
        <end position="28"/>
    </location>
</feature>
<dbReference type="Gene3D" id="3.90.1300.10">
    <property type="entry name" value="Amidase signature (AS) domain"/>
    <property type="match status" value="1"/>
</dbReference>
<organism evidence="3 4">
    <name type="scientific">Sphaerobolus stellatus (strain SS14)</name>
    <dbReference type="NCBI Taxonomy" id="990650"/>
    <lineage>
        <taxon>Eukaryota</taxon>
        <taxon>Fungi</taxon>
        <taxon>Dikarya</taxon>
        <taxon>Basidiomycota</taxon>
        <taxon>Agaricomycotina</taxon>
        <taxon>Agaricomycetes</taxon>
        <taxon>Phallomycetidae</taxon>
        <taxon>Geastrales</taxon>
        <taxon>Sphaerobolaceae</taxon>
        <taxon>Sphaerobolus</taxon>
    </lineage>
</organism>
<keyword evidence="4" id="KW-1185">Reference proteome</keyword>
<accession>A0A0C9UFJ5</accession>
<evidence type="ECO:0000313" key="4">
    <source>
        <dbReference type="Proteomes" id="UP000054279"/>
    </source>
</evidence>
<dbReference type="AlphaFoldDB" id="A0A0C9UFJ5"/>
<proteinExistence type="predicted"/>
<evidence type="ECO:0000256" key="1">
    <source>
        <dbReference type="SAM" id="Phobius"/>
    </source>
</evidence>
<dbReference type="SUPFAM" id="SSF75304">
    <property type="entry name" value="Amidase signature (AS) enzymes"/>
    <property type="match status" value="1"/>
</dbReference>
<gene>
    <name evidence="3" type="ORF">M422DRAFT_183207</name>
</gene>
<keyword evidence="1" id="KW-0472">Membrane</keyword>
<reference evidence="3 4" key="1">
    <citation type="submission" date="2014-06" db="EMBL/GenBank/DDBJ databases">
        <title>Evolutionary Origins and Diversification of the Mycorrhizal Mutualists.</title>
        <authorList>
            <consortium name="DOE Joint Genome Institute"/>
            <consortium name="Mycorrhizal Genomics Consortium"/>
            <person name="Kohler A."/>
            <person name="Kuo A."/>
            <person name="Nagy L.G."/>
            <person name="Floudas D."/>
            <person name="Copeland A."/>
            <person name="Barry K.W."/>
            <person name="Cichocki N."/>
            <person name="Veneault-Fourrey C."/>
            <person name="LaButti K."/>
            <person name="Lindquist E.A."/>
            <person name="Lipzen A."/>
            <person name="Lundell T."/>
            <person name="Morin E."/>
            <person name="Murat C."/>
            <person name="Riley R."/>
            <person name="Ohm R."/>
            <person name="Sun H."/>
            <person name="Tunlid A."/>
            <person name="Henrissat B."/>
            <person name="Grigoriev I.V."/>
            <person name="Hibbett D.S."/>
            <person name="Martin F."/>
        </authorList>
    </citation>
    <scope>NUCLEOTIDE SEQUENCE [LARGE SCALE GENOMIC DNA]</scope>
    <source>
        <strain evidence="3 4">SS14</strain>
    </source>
</reference>
<dbReference type="PANTHER" id="PTHR42678:SF34">
    <property type="entry name" value="OS04G0183300 PROTEIN"/>
    <property type="match status" value="1"/>
</dbReference>
<dbReference type="Proteomes" id="UP000054279">
    <property type="component" value="Unassembled WGS sequence"/>
</dbReference>
<keyword evidence="1" id="KW-1133">Transmembrane helix</keyword>
<sequence length="566" mass="61774">MISLKFYWHLLYLPSLLNFFPFAVVPVYPDLYEASIHELQFGLEKEHFTSVDLVKAYLARIEEVNLKGATLRAVLEINPSAISDAAALDRERRLKGSRGPLHGIPVLIKDSIAVEGLNNTAGSFALLGSIVNDSTVASKFREAGTVFLGKTNLDEFSHFKAEPLPLGWSAIGGQSTNPYYPRGNPAGSSSGSAIATAIGLTAFTLGGETDSSIVYPAAWNNDVGIKPTVGLVSRKGVVPISPNLDSIGPITRSVTDAAIVLNVIAGTDPLDSYTLSQPSRLPDYTQALKKNGLHGKRVGVPRNAFLNERFVYIDDAVRDAFEDALDIIQALGATLVDPADLPSAEDIYNTTNEEFMAEVDFKIAINEYLAELKDIPTGVRRLTDIIAFNNANPEKELFPPYNDQSRLTSAESRNGKDEVYWAAVANNHDLGRTRGIDAVLKEYSLDALVLPTLGFSSTPAAIAGYPIVTVPLGFYPDNVTIKSVGPDTFYPAPGLPFGLSFFGTAYSEFQLIGMAYGFEQATHVRMMRMAYEAAIPKTQLKDIVSFHRRFQYMLKELINSFKRLSV</sequence>
<keyword evidence="1" id="KW-0812">Transmembrane</keyword>
<name>A0A0C9UFJ5_SPHS4</name>
<dbReference type="OrthoDB" id="566138at2759"/>
<dbReference type="HOGENOM" id="CLU_009600_14_1_1"/>
<dbReference type="InterPro" id="IPR036928">
    <property type="entry name" value="AS_sf"/>
</dbReference>
<dbReference type="Pfam" id="PF01425">
    <property type="entry name" value="Amidase"/>
    <property type="match status" value="1"/>
</dbReference>
<dbReference type="PANTHER" id="PTHR42678">
    <property type="entry name" value="AMIDASE"/>
    <property type="match status" value="1"/>
</dbReference>
<feature type="domain" description="Amidase" evidence="2">
    <location>
        <begin position="52"/>
        <end position="453"/>
    </location>
</feature>
<dbReference type="EMBL" id="KN837211">
    <property type="protein sequence ID" value="KIJ33549.1"/>
    <property type="molecule type" value="Genomic_DNA"/>
</dbReference>
<evidence type="ECO:0000259" key="2">
    <source>
        <dbReference type="Pfam" id="PF01425"/>
    </source>
</evidence>
<evidence type="ECO:0000313" key="3">
    <source>
        <dbReference type="EMBL" id="KIJ33549.1"/>
    </source>
</evidence>